<feature type="non-terminal residue" evidence="1">
    <location>
        <position position="43"/>
    </location>
</feature>
<protein>
    <submittedName>
        <fullName evidence="1">Transcription termination factor family protein</fullName>
    </submittedName>
</protein>
<organism evidence="1 2">
    <name type="scientific">Trifolium medium</name>
    <dbReference type="NCBI Taxonomy" id="97028"/>
    <lineage>
        <taxon>Eukaryota</taxon>
        <taxon>Viridiplantae</taxon>
        <taxon>Streptophyta</taxon>
        <taxon>Embryophyta</taxon>
        <taxon>Tracheophyta</taxon>
        <taxon>Spermatophyta</taxon>
        <taxon>Magnoliopsida</taxon>
        <taxon>eudicotyledons</taxon>
        <taxon>Gunneridae</taxon>
        <taxon>Pentapetalae</taxon>
        <taxon>rosids</taxon>
        <taxon>fabids</taxon>
        <taxon>Fabales</taxon>
        <taxon>Fabaceae</taxon>
        <taxon>Papilionoideae</taxon>
        <taxon>50 kb inversion clade</taxon>
        <taxon>NPAAA clade</taxon>
        <taxon>Hologalegina</taxon>
        <taxon>IRL clade</taxon>
        <taxon>Trifolieae</taxon>
        <taxon>Trifolium</taxon>
    </lineage>
</organism>
<dbReference type="Gene3D" id="1.25.70.10">
    <property type="entry name" value="Transcription termination factor 3, mitochondrial"/>
    <property type="match status" value="1"/>
</dbReference>
<keyword evidence="2" id="KW-1185">Reference proteome</keyword>
<dbReference type="EMBL" id="LXQA010539106">
    <property type="protein sequence ID" value="MCI58032.1"/>
    <property type="molecule type" value="Genomic_DNA"/>
</dbReference>
<evidence type="ECO:0000313" key="2">
    <source>
        <dbReference type="Proteomes" id="UP000265520"/>
    </source>
</evidence>
<dbReference type="Proteomes" id="UP000265520">
    <property type="component" value="Unassembled WGS sequence"/>
</dbReference>
<reference evidence="1 2" key="1">
    <citation type="journal article" date="2018" name="Front. Plant Sci.">
        <title>Red Clover (Trifolium pratense) and Zigzag Clover (T. medium) - A Picture of Genomic Similarities and Differences.</title>
        <authorList>
            <person name="Dluhosova J."/>
            <person name="Istvanek J."/>
            <person name="Nedelnik J."/>
            <person name="Repkova J."/>
        </authorList>
    </citation>
    <scope>NUCLEOTIDE SEQUENCE [LARGE SCALE GENOMIC DNA]</scope>
    <source>
        <strain evidence="2">cv. 10/8</strain>
        <tissue evidence="1">Leaf</tissue>
    </source>
</reference>
<dbReference type="AlphaFoldDB" id="A0A392TAW4"/>
<comment type="caution">
    <text evidence="1">The sequence shown here is derived from an EMBL/GenBank/DDBJ whole genome shotgun (WGS) entry which is preliminary data.</text>
</comment>
<name>A0A392TAW4_9FABA</name>
<dbReference type="InterPro" id="IPR038538">
    <property type="entry name" value="MTERF_sf"/>
</dbReference>
<sequence>MNFLVNDMGLTSEDIARSPGIIMRSFEKSIVPRCEVVKILKSR</sequence>
<accession>A0A392TAW4</accession>
<evidence type="ECO:0000313" key="1">
    <source>
        <dbReference type="EMBL" id="MCI58032.1"/>
    </source>
</evidence>
<proteinExistence type="predicted"/>